<comment type="caution">
    <text evidence="1">The sequence shown here is derived from an EMBL/GenBank/DDBJ whole genome shotgun (WGS) entry which is preliminary data.</text>
</comment>
<protein>
    <submittedName>
        <fullName evidence="1">Uncharacterized protein</fullName>
    </submittedName>
</protein>
<evidence type="ECO:0000313" key="2">
    <source>
        <dbReference type="Proteomes" id="UP000475862"/>
    </source>
</evidence>
<sequence>MSYEVECFWKKLNHPIIKVEFGPALIFFKKISLFLFMHVHVPIILCDINSERSDKCIMSCSYYSLKKSEIFKFLRKNMSKSRTFTTICLSCLTLYHPSRHRNRLKYLDFNLIMYFTNYANTIFSNASQNIIVICCSMPKRVDCSSIADYSLQKVSPKKCLPKYGNWALLQVIASEVDKKVFDERIFRNMKLNINVAIYNKLPINERLLWRLSLAADAMRTFAEG</sequence>
<accession>A0A6G0TIP0</accession>
<reference evidence="1 2" key="1">
    <citation type="submission" date="2019-08" db="EMBL/GenBank/DDBJ databases">
        <title>The genome of the soybean aphid Biotype 1, its phylome, world population structure and adaptation to the North American continent.</title>
        <authorList>
            <person name="Giordano R."/>
            <person name="Donthu R.K."/>
            <person name="Hernandez A.G."/>
            <person name="Wright C.L."/>
            <person name="Zimin A.V."/>
        </authorList>
    </citation>
    <scope>NUCLEOTIDE SEQUENCE [LARGE SCALE GENOMIC DNA]</scope>
    <source>
        <tissue evidence="1">Whole aphids</tissue>
    </source>
</reference>
<dbReference type="EMBL" id="VYZN01000036">
    <property type="protein sequence ID" value="KAE9533290.1"/>
    <property type="molecule type" value="Genomic_DNA"/>
</dbReference>
<evidence type="ECO:0000313" key="1">
    <source>
        <dbReference type="EMBL" id="KAE9533290.1"/>
    </source>
</evidence>
<keyword evidence="2" id="KW-1185">Reference proteome</keyword>
<dbReference type="AlphaFoldDB" id="A0A6G0TIP0"/>
<gene>
    <name evidence="1" type="ORF">AGLY_009331</name>
</gene>
<name>A0A6G0TIP0_APHGL</name>
<proteinExistence type="predicted"/>
<dbReference type="Proteomes" id="UP000475862">
    <property type="component" value="Unassembled WGS sequence"/>
</dbReference>
<organism evidence="1 2">
    <name type="scientific">Aphis glycines</name>
    <name type="common">Soybean aphid</name>
    <dbReference type="NCBI Taxonomy" id="307491"/>
    <lineage>
        <taxon>Eukaryota</taxon>
        <taxon>Metazoa</taxon>
        <taxon>Ecdysozoa</taxon>
        <taxon>Arthropoda</taxon>
        <taxon>Hexapoda</taxon>
        <taxon>Insecta</taxon>
        <taxon>Pterygota</taxon>
        <taxon>Neoptera</taxon>
        <taxon>Paraneoptera</taxon>
        <taxon>Hemiptera</taxon>
        <taxon>Sternorrhyncha</taxon>
        <taxon>Aphidomorpha</taxon>
        <taxon>Aphidoidea</taxon>
        <taxon>Aphididae</taxon>
        <taxon>Aphidini</taxon>
        <taxon>Aphis</taxon>
        <taxon>Aphis</taxon>
    </lineage>
</organism>